<dbReference type="AlphaFoldDB" id="A0AA41Z9D8"/>
<dbReference type="SUPFAM" id="SSF56601">
    <property type="entry name" value="beta-lactamase/transpeptidase-like"/>
    <property type="match status" value="1"/>
</dbReference>
<evidence type="ECO:0000256" key="1">
    <source>
        <dbReference type="SAM" id="SignalP"/>
    </source>
</evidence>
<dbReference type="EMBL" id="JANFAV010000007">
    <property type="protein sequence ID" value="MCW6535394.1"/>
    <property type="molecule type" value="Genomic_DNA"/>
</dbReference>
<gene>
    <name evidence="3" type="ORF">NEE01_11430</name>
</gene>
<dbReference type="Pfam" id="PF00144">
    <property type="entry name" value="Beta-lactamase"/>
    <property type="match status" value="1"/>
</dbReference>
<evidence type="ECO:0000259" key="2">
    <source>
        <dbReference type="Pfam" id="PF00144"/>
    </source>
</evidence>
<name>A0AA41Z9D8_9SPHN</name>
<dbReference type="InterPro" id="IPR001466">
    <property type="entry name" value="Beta-lactam-related"/>
</dbReference>
<dbReference type="PANTHER" id="PTHR43283">
    <property type="entry name" value="BETA-LACTAMASE-RELATED"/>
    <property type="match status" value="1"/>
</dbReference>
<dbReference type="Proteomes" id="UP001165565">
    <property type="component" value="Unassembled WGS sequence"/>
</dbReference>
<dbReference type="PANTHER" id="PTHR43283:SF14">
    <property type="entry name" value="BLL8153 PROTEIN"/>
    <property type="match status" value="1"/>
</dbReference>
<keyword evidence="1" id="KW-0732">Signal</keyword>
<evidence type="ECO:0000313" key="4">
    <source>
        <dbReference type="Proteomes" id="UP001165565"/>
    </source>
</evidence>
<feature type="domain" description="Beta-lactamase-related" evidence="2">
    <location>
        <begin position="103"/>
        <end position="392"/>
    </location>
</feature>
<dbReference type="RefSeq" id="WP_265269015.1">
    <property type="nucleotide sequence ID" value="NZ_JANFAV010000007.1"/>
</dbReference>
<evidence type="ECO:0000313" key="3">
    <source>
        <dbReference type="EMBL" id="MCW6535394.1"/>
    </source>
</evidence>
<feature type="chain" id="PRO_5041205165" evidence="1">
    <location>
        <begin position="22"/>
        <end position="415"/>
    </location>
</feature>
<organism evidence="3 4">
    <name type="scientific">Sphingomonas lycopersici</name>
    <dbReference type="NCBI Taxonomy" id="2951807"/>
    <lineage>
        <taxon>Bacteria</taxon>
        <taxon>Pseudomonadati</taxon>
        <taxon>Pseudomonadota</taxon>
        <taxon>Alphaproteobacteria</taxon>
        <taxon>Sphingomonadales</taxon>
        <taxon>Sphingomonadaceae</taxon>
        <taxon>Sphingomonas</taxon>
    </lineage>
</organism>
<accession>A0AA41Z9D8</accession>
<comment type="caution">
    <text evidence="3">The sequence shown here is derived from an EMBL/GenBank/DDBJ whole genome shotgun (WGS) entry which is preliminary data.</text>
</comment>
<protein>
    <submittedName>
        <fullName evidence="3">Beta-lactamase family protein</fullName>
    </submittedName>
</protein>
<dbReference type="InterPro" id="IPR050789">
    <property type="entry name" value="Diverse_Enzym_Activities"/>
</dbReference>
<keyword evidence="4" id="KW-1185">Reference proteome</keyword>
<feature type="signal peptide" evidence="1">
    <location>
        <begin position="1"/>
        <end position="21"/>
    </location>
</feature>
<dbReference type="Gene3D" id="3.40.710.10">
    <property type="entry name" value="DD-peptidase/beta-lactamase superfamily"/>
    <property type="match status" value="1"/>
</dbReference>
<proteinExistence type="predicted"/>
<sequence length="415" mass="45001">MRWTGLIAATLLAGAAPGAVGAQSLPAPQQHQPQQAVEGGVPLTAENRAHVERAAAEVLFWNQEQRDQNFPHMEKLFPGHVVHAAKKPLALPPGPPLPIAAATVDAFIKAQNVAGLIVLQQGAVRLERYARGLDRDGRWTSFSVAKSFTSTLVGAAIRDGYIKSVDEPVTRYIPDLAGSAYDGVTIAQLLTMTSGVKWNEDYTDPKSDVVRMFSTPAPAGVDPTVAYMRTLPREAAPGSKWVYKTGETNLIGVLVGNAIKKPLANYLTEKVWQRYGMSSDAFWMTDPAGHEIGGCCISVSLRDYARMGQLAMEEGHGIVAPEWFAEASKPHADTGRGPGFGYGYQWWTYPEGRFGAVGVFGQSITIDRASKTVVVILSAWPKATDPELSRQRLAFLGELFKAAKGPLVPIPRRRR</sequence>
<reference evidence="3" key="1">
    <citation type="submission" date="2022-06" db="EMBL/GenBank/DDBJ databases">
        <title>Sphingomonas sp. nov. isolated from rhizosphere soil of tomato.</title>
        <authorList>
            <person name="Dong H."/>
            <person name="Gao R."/>
        </authorList>
    </citation>
    <scope>NUCLEOTIDE SEQUENCE</scope>
    <source>
        <strain evidence="3">MMSM24</strain>
    </source>
</reference>
<dbReference type="InterPro" id="IPR012338">
    <property type="entry name" value="Beta-lactam/transpept-like"/>
</dbReference>